<proteinExistence type="predicted"/>
<comment type="caution">
    <text evidence="2">The sequence shown here is derived from an EMBL/GenBank/DDBJ whole genome shotgun (WGS) entry which is preliminary data.</text>
</comment>
<feature type="domain" description="GIY-YIG" evidence="1">
    <location>
        <begin position="191"/>
        <end position="286"/>
    </location>
</feature>
<dbReference type="RefSeq" id="WP_286216076.1">
    <property type="nucleotide sequence ID" value="NZ_AP027736.1"/>
</dbReference>
<sequence>MTGEPNEASHAWQGKLTLGDVLASAGIDLADVLVIRHTFKAEGLASPNDATAEAVIAYTRRQGAGGGKFPKNPPRWWLVFLADGGHRTRFYGAYENLGESVEERNAIDRFYNLVKSDLLAKLDRRLVVEWSQDFINWVKPGVSASSFPVVEISDPDAVPFPGFDRVAVTYAELQDVVNDARYDSWRTALGAVQGIYLIADRSTGKLYVGKADGSQRILGRWRQYADSGHGGNVALRDALGVDPERAQHFTWSLLRVFGSNTTPDEVDAAESHFKETLLTRKYGFNRN</sequence>
<evidence type="ECO:0000313" key="3">
    <source>
        <dbReference type="Proteomes" id="UP001426770"/>
    </source>
</evidence>
<dbReference type="InterPro" id="IPR035901">
    <property type="entry name" value="GIY-YIG_endonuc_sf"/>
</dbReference>
<dbReference type="Gene3D" id="3.40.1440.10">
    <property type="entry name" value="GIY-YIG endonuclease"/>
    <property type="match status" value="1"/>
</dbReference>
<dbReference type="SUPFAM" id="SSF82771">
    <property type="entry name" value="GIY-YIG endonuclease"/>
    <property type="match status" value="1"/>
</dbReference>
<dbReference type="PROSITE" id="PS50164">
    <property type="entry name" value="GIY_YIG"/>
    <property type="match status" value="1"/>
</dbReference>
<dbReference type="EMBL" id="BAABRR010000019">
    <property type="protein sequence ID" value="GAA5520032.1"/>
    <property type="molecule type" value="Genomic_DNA"/>
</dbReference>
<protein>
    <recommendedName>
        <fullName evidence="1">GIY-YIG domain-containing protein</fullName>
    </recommendedName>
</protein>
<evidence type="ECO:0000259" key="1">
    <source>
        <dbReference type="PROSITE" id="PS50164"/>
    </source>
</evidence>
<dbReference type="CDD" id="cd10446">
    <property type="entry name" value="GIY-YIG_unchar_1"/>
    <property type="match status" value="1"/>
</dbReference>
<keyword evidence="3" id="KW-1185">Reference proteome</keyword>
<organism evidence="2 3">
    <name type="scientific">Demequina sediminis</name>
    <dbReference type="NCBI Taxonomy" id="1930058"/>
    <lineage>
        <taxon>Bacteria</taxon>
        <taxon>Bacillati</taxon>
        <taxon>Actinomycetota</taxon>
        <taxon>Actinomycetes</taxon>
        <taxon>Micrococcales</taxon>
        <taxon>Demequinaceae</taxon>
        <taxon>Demequina</taxon>
    </lineage>
</organism>
<name>A0ABP9WJM3_9MICO</name>
<gene>
    <name evidence="2" type="ORF">Lsed01_02493</name>
</gene>
<dbReference type="Proteomes" id="UP001426770">
    <property type="component" value="Unassembled WGS sequence"/>
</dbReference>
<reference evidence="2 3" key="1">
    <citation type="submission" date="2024-02" db="EMBL/GenBank/DDBJ databases">
        <title>Lysinimicrobium sediminis NBRC 112286.</title>
        <authorList>
            <person name="Ichikawa N."/>
            <person name="Katano-Makiyama Y."/>
            <person name="Hidaka K."/>
        </authorList>
    </citation>
    <scope>NUCLEOTIDE SEQUENCE [LARGE SCALE GENOMIC DNA]</scope>
    <source>
        <strain evidence="2 3">NBRC 112286</strain>
    </source>
</reference>
<evidence type="ECO:0000313" key="2">
    <source>
        <dbReference type="EMBL" id="GAA5520032.1"/>
    </source>
</evidence>
<accession>A0ABP9WJM3</accession>
<dbReference type="InterPro" id="IPR000305">
    <property type="entry name" value="GIY-YIG_endonuc"/>
</dbReference>